<comment type="caution">
    <text evidence="3">The sequence shown here is derived from an EMBL/GenBank/DDBJ whole genome shotgun (WGS) entry which is preliminary data.</text>
</comment>
<dbReference type="AlphaFoldDB" id="A0A177VEG6"/>
<dbReference type="Proteomes" id="UP000077671">
    <property type="component" value="Unassembled WGS sequence"/>
</dbReference>
<evidence type="ECO:0000256" key="1">
    <source>
        <dbReference type="SAM" id="MobiDB-lite"/>
    </source>
</evidence>
<dbReference type="EMBL" id="LWDD02000006">
    <property type="protein sequence ID" value="KAE8265648.1"/>
    <property type="molecule type" value="Genomic_DNA"/>
</dbReference>
<feature type="region of interest" description="Disordered" evidence="1">
    <location>
        <begin position="130"/>
        <end position="202"/>
    </location>
</feature>
<proteinExistence type="predicted"/>
<protein>
    <submittedName>
        <fullName evidence="3">Uncharacterized protein</fullName>
    </submittedName>
</protein>
<evidence type="ECO:0000313" key="5">
    <source>
        <dbReference type="Proteomes" id="UP000836402"/>
    </source>
</evidence>
<accession>A0A177VEG6</accession>
<name>A0A177VEG6_9BASI</name>
<dbReference type="EMBL" id="CAJHJG010000546">
    <property type="protein sequence ID" value="CAD6903603.1"/>
    <property type="molecule type" value="Genomic_DNA"/>
</dbReference>
<dbReference type="Proteomes" id="UP000836402">
    <property type="component" value="Unassembled WGS sequence"/>
</dbReference>
<reference evidence="3" key="1">
    <citation type="submission" date="2016-04" db="EMBL/GenBank/DDBJ databases">
        <authorList>
            <person name="Nguyen H.D."/>
            <person name="Kesanakurti P."/>
            <person name="Cullis J."/>
            <person name="Levesque C.A."/>
            <person name="Hambleton S."/>
        </authorList>
    </citation>
    <scope>NUCLEOTIDE SEQUENCE</scope>
    <source>
        <strain evidence="3">DAOMC 238032</strain>
    </source>
</reference>
<organism evidence="3 4">
    <name type="scientific">Tilletia caries</name>
    <name type="common">wheat bunt fungus</name>
    <dbReference type="NCBI Taxonomy" id="13290"/>
    <lineage>
        <taxon>Eukaryota</taxon>
        <taxon>Fungi</taxon>
        <taxon>Dikarya</taxon>
        <taxon>Basidiomycota</taxon>
        <taxon>Ustilaginomycotina</taxon>
        <taxon>Exobasidiomycetes</taxon>
        <taxon>Tilletiales</taxon>
        <taxon>Tilletiaceae</taxon>
        <taxon>Tilletia</taxon>
    </lineage>
</organism>
<gene>
    <name evidence="3" type="ORF">A4X03_0g126</name>
    <name evidence="2" type="ORF">JKIAZH3_G4940</name>
</gene>
<sequence length="202" mass="21554">MSSLSPNALALLAVMLQGRPAPRPQTDSRASDGALDRLTALTSALLAHGAQIALQAQPATQQQQVQQPRQDDSALLSSLTSTMGSHLRSLEAQQNRIEAVAQGIQSQLALMNQTLASAAMQQQYQTRIQASGRASSGLRRGSSSLSSARRSRNLACSQAQAHDRIVVGAKRSYADTQGDSQPTSRKRRMLLDIDPPQTNGSL</sequence>
<evidence type="ECO:0000313" key="4">
    <source>
        <dbReference type="Proteomes" id="UP000077671"/>
    </source>
</evidence>
<evidence type="ECO:0000313" key="2">
    <source>
        <dbReference type="EMBL" id="CAD6903603.1"/>
    </source>
</evidence>
<keyword evidence="5" id="KW-1185">Reference proteome</keyword>
<reference evidence="2" key="3">
    <citation type="submission" date="2020-10" db="EMBL/GenBank/DDBJ databases">
        <authorList>
            <person name="Sedaghatjoo S."/>
        </authorList>
    </citation>
    <scope>NUCLEOTIDE SEQUENCE</scope>
    <source>
        <strain evidence="2">AZH3</strain>
    </source>
</reference>
<feature type="compositionally biased region" description="Low complexity" evidence="1">
    <location>
        <begin position="130"/>
        <end position="148"/>
    </location>
</feature>
<feature type="compositionally biased region" description="Polar residues" evidence="1">
    <location>
        <begin position="174"/>
        <end position="183"/>
    </location>
</feature>
<reference evidence="3" key="2">
    <citation type="journal article" date="2019" name="IMA Fungus">
        <title>Genome sequencing and comparison of five Tilletia species to identify candidate genes for the detection of regulated species infecting wheat.</title>
        <authorList>
            <person name="Nguyen H.D.T."/>
            <person name="Sultana T."/>
            <person name="Kesanakurti P."/>
            <person name="Hambleton S."/>
        </authorList>
    </citation>
    <scope>NUCLEOTIDE SEQUENCE</scope>
    <source>
        <strain evidence="3">DAOMC 238032</strain>
    </source>
</reference>
<evidence type="ECO:0000313" key="3">
    <source>
        <dbReference type="EMBL" id="KAE8265648.1"/>
    </source>
</evidence>